<dbReference type="InterPro" id="IPR011991">
    <property type="entry name" value="ArsR-like_HTH"/>
</dbReference>
<evidence type="ECO:0000256" key="2">
    <source>
        <dbReference type="ARBA" id="ARBA00023125"/>
    </source>
</evidence>
<gene>
    <name evidence="5" type="ORF">C1I95_00945</name>
</gene>
<dbReference type="Gene3D" id="1.10.10.10">
    <property type="entry name" value="Winged helix-like DNA-binding domain superfamily/Winged helix DNA-binding domain"/>
    <property type="match status" value="1"/>
</dbReference>
<dbReference type="InterPro" id="IPR001845">
    <property type="entry name" value="HTH_ArsR_DNA-bd_dom"/>
</dbReference>
<keyword evidence="3" id="KW-0804">Transcription</keyword>
<proteinExistence type="predicted"/>
<dbReference type="SUPFAM" id="SSF46785">
    <property type="entry name" value="Winged helix' DNA-binding domain"/>
    <property type="match status" value="1"/>
</dbReference>
<dbReference type="InterPro" id="IPR036388">
    <property type="entry name" value="WH-like_DNA-bd_sf"/>
</dbReference>
<evidence type="ECO:0000313" key="6">
    <source>
        <dbReference type="Proteomes" id="UP000248924"/>
    </source>
</evidence>
<dbReference type="OrthoDB" id="3401849at2"/>
<accession>A0A2W2EII4</accession>
<dbReference type="EMBL" id="POTY01000003">
    <property type="protein sequence ID" value="PZG24112.1"/>
    <property type="molecule type" value="Genomic_DNA"/>
</dbReference>
<name>A0A2W2EII4_9ACTN</name>
<dbReference type="NCBIfam" id="NF033788">
    <property type="entry name" value="HTH_metalloreg"/>
    <property type="match status" value="1"/>
</dbReference>
<dbReference type="Proteomes" id="UP000248924">
    <property type="component" value="Unassembled WGS sequence"/>
</dbReference>
<keyword evidence="1" id="KW-0805">Transcription regulation</keyword>
<evidence type="ECO:0000256" key="3">
    <source>
        <dbReference type="ARBA" id="ARBA00023163"/>
    </source>
</evidence>
<sequence length="126" mass="13932">MTPAPASGAKTDTTTTQSPVETAVADARFFRVLSDPTRLAILRLLLDGERSVSELVSILNVPQSRVSNHLACLRWCRFVEVDRVSRRGVYRIADPRLRDVLAVAQIVASDQCDHLSSCSRIGPDWI</sequence>
<dbReference type="InterPro" id="IPR051011">
    <property type="entry name" value="Metal_resp_trans_reg"/>
</dbReference>
<dbReference type="PRINTS" id="PR00778">
    <property type="entry name" value="HTHARSR"/>
</dbReference>
<keyword evidence="6" id="KW-1185">Reference proteome</keyword>
<evidence type="ECO:0000259" key="4">
    <source>
        <dbReference type="PROSITE" id="PS50987"/>
    </source>
</evidence>
<keyword evidence="2" id="KW-0238">DNA-binding</keyword>
<evidence type="ECO:0000313" key="5">
    <source>
        <dbReference type="EMBL" id="PZG24112.1"/>
    </source>
</evidence>
<dbReference type="CDD" id="cd00090">
    <property type="entry name" value="HTH_ARSR"/>
    <property type="match status" value="1"/>
</dbReference>
<dbReference type="PANTHER" id="PTHR43132">
    <property type="entry name" value="ARSENICAL RESISTANCE OPERON REPRESSOR ARSR-RELATED"/>
    <property type="match status" value="1"/>
</dbReference>
<reference evidence="5 6" key="1">
    <citation type="submission" date="2018-01" db="EMBL/GenBank/DDBJ databases">
        <title>Draft genome sequence of Jishengella sp. NA12.</title>
        <authorList>
            <person name="Sahin N."/>
            <person name="Ay H."/>
            <person name="Saygin H."/>
        </authorList>
    </citation>
    <scope>NUCLEOTIDE SEQUENCE [LARGE SCALE GENOMIC DNA]</scope>
    <source>
        <strain evidence="5 6">NA12</strain>
    </source>
</reference>
<protein>
    <submittedName>
        <fullName evidence="5">Transcriptional regulator</fullName>
    </submittedName>
</protein>
<dbReference type="Pfam" id="PF01022">
    <property type="entry name" value="HTH_5"/>
    <property type="match status" value="1"/>
</dbReference>
<comment type="caution">
    <text evidence="5">The sequence shown here is derived from an EMBL/GenBank/DDBJ whole genome shotgun (WGS) entry which is preliminary data.</text>
</comment>
<dbReference type="GO" id="GO:0003700">
    <property type="term" value="F:DNA-binding transcription factor activity"/>
    <property type="evidence" value="ECO:0007669"/>
    <property type="project" value="InterPro"/>
</dbReference>
<feature type="domain" description="HTH arsR-type" evidence="4">
    <location>
        <begin position="18"/>
        <end position="112"/>
    </location>
</feature>
<organism evidence="5 6">
    <name type="scientific">Micromonospora craterilacus</name>
    <dbReference type="NCBI Taxonomy" id="1655439"/>
    <lineage>
        <taxon>Bacteria</taxon>
        <taxon>Bacillati</taxon>
        <taxon>Actinomycetota</taxon>
        <taxon>Actinomycetes</taxon>
        <taxon>Micromonosporales</taxon>
        <taxon>Micromonosporaceae</taxon>
        <taxon>Micromonospora</taxon>
    </lineage>
</organism>
<dbReference type="PANTHER" id="PTHR43132:SF2">
    <property type="entry name" value="ARSENICAL RESISTANCE OPERON REPRESSOR ARSR-RELATED"/>
    <property type="match status" value="1"/>
</dbReference>
<dbReference type="GO" id="GO:0003677">
    <property type="term" value="F:DNA binding"/>
    <property type="evidence" value="ECO:0007669"/>
    <property type="project" value="UniProtKB-KW"/>
</dbReference>
<dbReference type="AlphaFoldDB" id="A0A2W2EII4"/>
<dbReference type="RefSeq" id="WP_111211818.1">
    <property type="nucleotide sequence ID" value="NZ_POTY01000003.1"/>
</dbReference>
<dbReference type="SMART" id="SM00418">
    <property type="entry name" value="HTH_ARSR"/>
    <property type="match status" value="1"/>
</dbReference>
<dbReference type="InterPro" id="IPR036390">
    <property type="entry name" value="WH_DNA-bd_sf"/>
</dbReference>
<dbReference type="PROSITE" id="PS50987">
    <property type="entry name" value="HTH_ARSR_2"/>
    <property type="match status" value="1"/>
</dbReference>
<evidence type="ECO:0000256" key="1">
    <source>
        <dbReference type="ARBA" id="ARBA00023015"/>
    </source>
</evidence>